<dbReference type="PANTHER" id="PTHR22550:SF5">
    <property type="entry name" value="LEUCINE ZIPPER PROTEIN 4"/>
    <property type="match status" value="1"/>
</dbReference>
<feature type="transmembrane region" description="Helical" evidence="4">
    <location>
        <begin position="301"/>
        <end position="325"/>
    </location>
</feature>
<evidence type="ECO:0000256" key="3">
    <source>
        <dbReference type="SAM" id="MobiDB-lite"/>
    </source>
</evidence>
<keyword evidence="4" id="KW-0812">Transmembrane</keyword>
<dbReference type="Proteomes" id="UP000267798">
    <property type="component" value="Unassembled WGS sequence"/>
</dbReference>
<reference evidence="5 6" key="1">
    <citation type="submission" date="2018-09" db="EMBL/GenBank/DDBJ databases">
        <title>Paenibacillus aracenensis nov. sp. isolated from a cave in southern Spain.</title>
        <authorList>
            <person name="Jurado V."/>
            <person name="Gutierrez-Patricio S."/>
            <person name="Gonzalez-Pimentel J.L."/>
            <person name="Miller A.Z."/>
            <person name="Laiz L."/>
            <person name="Saiz-Jimenez C."/>
        </authorList>
    </citation>
    <scope>NUCLEOTIDE SEQUENCE [LARGE SCALE GENOMIC DNA]</scope>
    <source>
        <strain evidence="5 6">JCM 19203</strain>
    </source>
</reference>
<keyword evidence="4" id="KW-1133">Transmembrane helix</keyword>
<evidence type="ECO:0000313" key="5">
    <source>
        <dbReference type="EMBL" id="RJX38130.1"/>
    </source>
</evidence>
<keyword evidence="2 4" id="KW-0472">Membrane</keyword>
<dbReference type="Pfam" id="PF03323">
    <property type="entry name" value="GerA"/>
    <property type="match status" value="1"/>
</dbReference>
<evidence type="ECO:0000256" key="1">
    <source>
        <dbReference type="ARBA" id="ARBA00005278"/>
    </source>
</evidence>
<feature type="compositionally biased region" description="Basic and acidic residues" evidence="3">
    <location>
        <begin position="16"/>
        <end position="26"/>
    </location>
</feature>
<dbReference type="GO" id="GO:0009847">
    <property type="term" value="P:spore germination"/>
    <property type="evidence" value="ECO:0007669"/>
    <property type="project" value="InterPro"/>
</dbReference>
<dbReference type="EMBL" id="QXQB01000004">
    <property type="protein sequence ID" value="RJX38130.1"/>
    <property type="molecule type" value="Genomic_DNA"/>
</dbReference>
<gene>
    <name evidence="5" type="ORF">D3P09_18865</name>
</gene>
<feature type="region of interest" description="Disordered" evidence="3">
    <location>
        <begin position="16"/>
        <end position="37"/>
    </location>
</feature>
<protein>
    <submittedName>
        <fullName evidence="5">Spore germination protein</fullName>
    </submittedName>
</protein>
<dbReference type="GO" id="GO:0016020">
    <property type="term" value="C:membrane"/>
    <property type="evidence" value="ECO:0007669"/>
    <property type="project" value="InterPro"/>
</dbReference>
<comment type="similarity">
    <text evidence="1">Belongs to the GerABKA family.</text>
</comment>
<feature type="transmembrane region" description="Helical" evidence="4">
    <location>
        <begin position="428"/>
        <end position="451"/>
    </location>
</feature>
<dbReference type="InterPro" id="IPR050768">
    <property type="entry name" value="UPF0353/GerABKA_families"/>
</dbReference>
<accession>A0A3A6PDH6</accession>
<evidence type="ECO:0000313" key="6">
    <source>
        <dbReference type="Proteomes" id="UP000267798"/>
    </source>
</evidence>
<dbReference type="PANTHER" id="PTHR22550">
    <property type="entry name" value="SPORE GERMINATION PROTEIN"/>
    <property type="match status" value="1"/>
</dbReference>
<keyword evidence="6" id="KW-1185">Reference proteome</keyword>
<name>A0A3A6PDH6_9BACL</name>
<organism evidence="5 6">
    <name type="scientific">Paenibacillus pinisoli</name>
    <dbReference type="NCBI Taxonomy" id="1276110"/>
    <lineage>
        <taxon>Bacteria</taxon>
        <taxon>Bacillati</taxon>
        <taxon>Bacillota</taxon>
        <taxon>Bacilli</taxon>
        <taxon>Bacillales</taxon>
        <taxon>Paenibacillaceae</taxon>
        <taxon>Paenibacillus</taxon>
    </lineage>
</organism>
<dbReference type="InterPro" id="IPR004995">
    <property type="entry name" value="Spore_Ger"/>
</dbReference>
<proteinExistence type="inferred from homology"/>
<feature type="transmembrane region" description="Helical" evidence="4">
    <location>
        <begin position="397"/>
        <end position="416"/>
    </location>
</feature>
<sequence>MDRAKMANSMIIHSGRSEKIMNRNESDEQQQDQSELSSPPTLQHVLANFSDCFDLTHRVFPKIGVDLVYFSHLLGSEEFTRDVIIPLDKVDPVDVGVLLERSQFYSSTDSKTVIIGILEGKVALFHEGQVYLVDVYKPDARAISQSETETVINGPHDSFVEAAKQNLSLIRRRVKSPHLKVIKLEVGEVTKNDVYILYIDGIANLNYVHELVGRIQNIEIDAVHDGNMLIQYIDDFPNSIFPLFPTTERTDAAVSRLVGGRIIGILDGSPSVFSAPASFFEFFSSPDDYYQRWALGSAIRILRLVAFLITVTFTAMYVSVTTFHYEMIPEDLLLTLTESRARVPFPPLYEALLMEVTIELLREAGARLPTKIGQTIGIVGGIVIGQAAVQAGLTSNILIIAVASSAIASFVIPSYVMSASIRLIRFGLIILAGMMGNLGLMMGFALIVIHLSGLTSLNTSYLTPLAPFKPQDWRDVFIRAPFWAIKERPTQSGTPNKLKNRMRK</sequence>
<evidence type="ECO:0000256" key="2">
    <source>
        <dbReference type="ARBA" id="ARBA00023136"/>
    </source>
</evidence>
<dbReference type="OrthoDB" id="1726708at2"/>
<evidence type="ECO:0000256" key="4">
    <source>
        <dbReference type="SAM" id="Phobius"/>
    </source>
</evidence>
<dbReference type="AlphaFoldDB" id="A0A3A6PDH6"/>
<comment type="caution">
    <text evidence="5">The sequence shown here is derived from an EMBL/GenBank/DDBJ whole genome shotgun (WGS) entry which is preliminary data.</text>
</comment>